<organism evidence="4 5">
    <name type="scientific">Alkalicoccobacillus plakortidis</name>
    <dbReference type="NCBI Taxonomy" id="444060"/>
    <lineage>
        <taxon>Bacteria</taxon>
        <taxon>Bacillati</taxon>
        <taxon>Bacillota</taxon>
        <taxon>Bacilli</taxon>
        <taxon>Bacillales</taxon>
        <taxon>Bacillaceae</taxon>
        <taxon>Alkalicoccobacillus</taxon>
    </lineage>
</organism>
<dbReference type="EMBL" id="JAMQJY010000001">
    <property type="protein sequence ID" value="MCM2676411.1"/>
    <property type="molecule type" value="Genomic_DNA"/>
</dbReference>
<reference evidence="4" key="1">
    <citation type="submission" date="2022-06" db="EMBL/GenBank/DDBJ databases">
        <title>Alkalicoccobacillus porphyridii sp. nov., isolated from a marine red alga, Porphyridium purpureum and reclassification of Shouchella plakortidis and Shouchella gibsonii as Alkalicoccobacillus plakortidis comb. nov. and Alkalicoccobacillus gibsonii comb. nov.</title>
        <authorList>
            <person name="Kim K.H."/>
            <person name="Lee J.K."/>
            <person name="Han D.M."/>
            <person name="Baek J.H."/>
            <person name="Jeon C.O."/>
        </authorList>
    </citation>
    <scope>NUCLEOTIDE SEQUENCE</scope>
    <source>
        <strain evidence="4">DSM 19153</strain>
    </source>
</reference>
<evidence type="ECO:0000259" key="3">
    <source>
        <dbReference type="PROSITE" id="PS01124"/>
    </source>
</evidence>
<evidence type="ECO:0000313" key="4">
    <source>
        <dbReference type="EMBL" id="MCM2676411.1"/>
    </source>
</evidence>
<accession>A0ABT0XKI8</accession>
<evidence type="ECO:0000256" key="1">
    <source>
        <dbReference type="ARBA" id="ARBA00023015"/>
    </source>
</evidence>
<proteinExistence type="predicted"/>
<feature type="domain" description="HTH araC/xylS-type" evidence="3">
    <location>
        <begin position="1"/>
        <end position="27"/>
    </location>
</feature>
<name>A0ABT0XKI8_9BACI</name>
<evidence type="ECO:0000313" key="5">
    <source>
        <dbReference type="Proteomes" id="UP001203665"/>
    </source>
</evidence>
<dbReference type="InterPro" id="IPR009057">
    <property type="entry name" value="Homeodomain-like_sf"/>
</dbReference>
<comment type="caution">
    <text evidence="4">The sequence shown here is derived from an EMBL/GenBank/DDBJ whole genome shotgun (WGS) entry which is preliminary data.</text>
</comment>
<dbReference type="InterPro" id="IPR018060">
    <property type="entry name" value="HTH_AraC"/>
</dbReference>
<evidence type="ECO:0000256" key="2">
    <source>
        <dbReference type="ARBA" id="ARBA00023163"/>
    </source>
</evidence>
<keyword evidence="2" id="KW-0804">Transcription</keyword>
<dbReference type="SUPFAM" id="SSF46689">
    <property type="entry name" value="Homeodomain-like"/>
    <property type="match status" value="1"/>
</dbReference>
<dbReference type="PROSITE" id="PS01124">
    <property type="entry name" value="HTH_ARAC_FAMILY_2"/>
    <property type="match status" value="1"/>
</dbReference>
<dbReference type="Gene3D" id="1.10.10.60">
    <property type="entry name" value="Homeodomain-like"/>
    <property type="match status" value="1"/>
</dbReference>
<protein>
    <submittedName>
        <fullName evidence="4">Helix-turn-helix domain-containing protein</fullName>
    </submittedName>
</protein>
<keyword evidence="1" id="KW-0805">Transcription regulation</keyword>
<sequence length="39" mass="4436">MGFNDVSNFVATFKKIEGMTPKVYRQSYQHQSGRLPSEG</sequence>
<dbReference type="Proteomes" id="UP001203665">
    <property type="component" value="Unassembled WGS sequence"/>
</dbReference>
<keyword evidence="5" id="KW-1185">Reference proteome</keyword>
<gene>
    <name evidence="4" type="ORF">NDM98_13550</name>
</gene>